<keyword evidence="4" id="KW-1185">Reference proteome</keyword>
<dbReference type="EMBL" id="CM018048">
    <property type="protein sequence ID" value="KAA8521789.1"/>
    <property type="molecule type" value="Genomic_DNA"/>
</dbReference>
<evidence type="ECO:0000313" key="3">
    <source>
        <dbReference type="EMBL" id="KAA8521789.1"/>
    </source>
</evidence>
<feature type="domain" description="Uncharacterized GPI-anchored protein At5g19230-like" evidence="2">
    <location>
        <begin position="94"/>
        <end position="128"/>
    </location>
</feature>
<evidence type="ECO:0000313" key="4">
    <source>
        <dbReference type="Proteomes" id="UP000325577"/>
    </source>
</evidence>
<evidence type="ECO:0000259" key="2">
    <source>
        <dbReference type="Pfam" id="PF25884"/>
    </source>
</evidence>
<keyword evidence="1" id="KW-0472">Membrane</keyword>
<dbReference type="InterPro" id="IPR059083">
    <property type="entry name" value="At5g19230_dom"/>
</dbReference>
<reference evidence="3 4" key="1">
    <citation type="submission" date="2019-09" db="EMBL/GenBank/DDBJ databases">
        <title>A chromosome-level genome assembly of the Chinese tupelo Nyssa sinensis.</title>
        <authorList>
            <person name="Yang X."/>
            <person name="Kang M."/>
            <person name="Yang Y."/>
            <person name="Xiong H."/>
            <person name="Wang M."/>
            <person name="Zhang Z."/>
            <person name="Wang Z."/>
            <person name="Wu H."/>
            <person name="Ma T."/>
            <person name="Liu J."/>
            <person name="Xi Z."/>
        </authorList>
    </citation>
    <scope>NUCLEOTIDE SEQUENCE [LARGE SCALE GENOMIC DNA]</scope>
    <source>
        <strain evidence="3">J267</strain>
        <tissue evidence="3">Leaf</tissue>
    </source>
</reference>
<dbReference type="Proteomes" id="UP000325577">
    <property type="component" value="Linkage Group LG5"/>
</dbReference>
<accession>A0A5J4ZUT1</accession>
<dbReference type="Pfam" id="PF25884">
    <property type="entry name" value="At5g19230"/>
    <property type="match status" value="1"/>
</dbReference>
<name>A0A5J4ZUT1_9ASTE</name>
<keyword evidence="1" id="KW-1133">Transmembrane helix</keyword>
<proteinExistence type="predicted"/>
<evidence type="ECO:0000256" key="1">
    <source>
        <dbReference type="SAM" id="Phobius"/>
    </source>
</evidence>
<organism evidence="3 4">
    <name type="scientific">Nyssa sinensis</name>
    <dbReference type="NCBI Taxonomy" id="561372"/>
    <lineage>
        <taxon>Eukaryota</taxon>
        <taxon>Viridiplantae</taxon>
        <taxon>Streptophyta</taxon>
        <taxon>Embryophyta</taxon>
        <taxon>Tracheophyta</taxon>
        <taxon>Spermatophyta</taxon>
        <taxon>Magnoliopsida</taxon>
        <taxon>eudicotyledons</taxon>
        <taxon>Gunneridae</taxon>
        <taxon>Pentapetalae</taxon>
        <taxon>asterids</taxon>
        <taxon>Cornales</taxon>
        <taxon>Nyssaceae</taxon>
        <taxon>Nyssa</taxon>
    </lineage>
</organism>
<gene>
    <name evidence="3" type="ORF">F0562_012462</name>
</gene>
<dbReference type="PANTHER" id="PTHR33976">
    <property type="entry name" value="OS07G0645000 PROTEIN"/>
    <property type="match status" value="1"/>
</dbReference>
<sequence length="128" mass="14854">MEKQRRNMKKNWLTENQWHNCSVNSLLIFYITSCQAWTWSWLPVGTICWLMSGTVSWCCLRISIPCVTICWPLAYYIILYHGNGFSIHFLADEEENLFGGINRYYASSNLSALTKNDKAECLAKELAD</sequence>
<dbReference type="AlphaFoldDB" id="A0A5J4ZUT1"/>
<dbReference type="PANTHER" id="PTHR33976:SF8">
    <property type="entry name" value="OS07G0645000 PROTEIN"/>
    <property type="match status" value="1"/>
</dbReference>
<keyword evidence="1" id="KW-0812">Transmembrane</keyword>
<feature type="transmembrane region" description="Helical" evidence="1">
    <location>
        <begin position="21"/>
        <end position="42"/>
    </location>
</feature>
<dbReference type="InterPro" id="IPR045285">
    <property type="entry name" value="At5g19230-like"/>
</dbReference>
<feature type="transmembrane region" description="Helical" evidence="1">
    <location>
        <begin position="54"/>
        <end position="78"/>
    </location>
</feature>
<protein>
    <recommendedName>
        <fullName evidence="2">Uncharacterized GPI-anchored protein At5g19230-like domain-containing protein</fullName>
    </recommendedName>
</protein>